<dbReference type="Gene3D" id="3.90.226.10">
    <property type="entry name" value="2-enoyl-CoA Hydratase, Chain A, domain 1"/>
    <property type="match status" value="1"/>
</dbReference>
<dbReference type="PATRIC" id="fig|1397.4.peg.5664"/>
<dbReference type="InterPro" id="IPR036291">
    <property type="entry name" value="NAD(P)-bd_dom_sf"/>
</dbReference>
<evidence type="ECO:0000256" key="6">
    <source>
        <dbReference type="ARBA" id="ARBA00023027"/>
    </source>
</evidence>
<dbReference type="EMBL" id="LDPH01000009">
    <property type="protein sequence ID" value="KLV26337.1"/>
    <property type="molecule type" value="Genomic_DNA"/>
</dbReference>
<dbReference type="RefSeq" id="WP_047942280.1">
    <property type="nucleotide sequence ID" value="NZ_LDPH01000009.1"/>
</dbReference>
<evidence type="ECO:0000256" key="4">
    <source>
        <dbReference type="ARBA" id="ARBA00022963"/>
    </source>
</evidence>
<comment type="similarity">
    <text evidence="2">Belongs to the 3-hydroxyacyl-CoA dehydrogenase family.</text>
</comment>
<dbReference type="GO" id="GO:0070403">
    <property type="term" value="F:NAD+ binding"/>
    <property type="evidence" value="ECO:0007669"/>
    <property type="project" value="InterPro"/>
</dbReference>
<keyword evidence="12" id="KW-1185">Reference proteome</keyword>
<dbReference type="InterPro" id="IPR006108">
    <property type="entry name" value="3HC_DH_C"/>
</dbReference>
<dbReference type="UniPathway" id="UPA00659"/>
<dbReference type="Gene3D" id="3.40.50.720">
    <property type="entry name" value="NAD(P)-binding Rossmann-like Domain"/>
    <property type="match status" value="1"/>
</dbReference>
<keyword evidence="5" id="KW-0560">Oxidoreductase</keyword>
<evidence type="ECO:0000259" key="9">
    <source>
        <dbReference type="Pfam" id="PF00725"/>
    </source>
</evidence>
<accession>A0A0J1IK76</accession>
<dbReference type="Pfam" id="PF00725">
    <property type="entry name" value="3HCDH"/>
    <property type="match status" value="1"/>
</dbReference>
<sequence>MVKEIKSAAVIGSGVMGAAIAAQFLNAGISTVLLDIVPTKLLTEEIEAGLTLKDKVVRNRFGRLAIEKMKSESPSPLTSLNNLAQLTIGNLEDDFALLKESDWIVEAIIEDMQIKKELFKKIDQYRKKGSIISSNTSGISINQMKENLSPDFQAHFLGTHFFNPPRYIKLLEIIPTKVTASNVVKTISQFAEEELGKVVVKANDTPNFIANRIGSFAFLNIVKEMIKADLTIEEVDQLTGPLIGRPKSATFHTLDMVGLDTFYQVIHNMQGKMNDTEEIEMYQIPVLLEEMLKKKMLGRKVQKGFYRKTEEGLQVLDYHTWTYKNLTGMKKKAAKQSLPLFLEQKNPKAQFLWKGIAPFLLYSAKMVGEISDSIYEIDQAVQSGFNWRNGPFRLWDELSLKSTVERMEKDSREIPGWIKEMLDQGFESFYKEINGVEHYYHQGNYLPIPKSEDQICIQEWKKQRGVLLSNNGASLMDIGDGVLLLELHSSNMSIGMDILAMIDKAIEKVESEAYKGLIIGSEKKNFSLGANLALMLLEAQNEDIVELQIAVRRFQQAMKRIKYCQKPVVAAPYQKTLGGGAEICLAAGKVQASLETYLGLVETGVGLIPGGGGTTALYCNKWQGNQQLLPEEMLKLTVEVFQTILTAKVAASAVQAKELGFLTERDGITNNDRFLLRDAKRAVLQLADEKFQAAKKEKIMVTGKKGYDFLMKEVNKLKKIGFISEYDAEIASNLATVLTGGSVEFGTLVEEDYLLDLEREAFIQLIQEQETQERMLYLLQTGKPLTTKKI</sequence>
<comment type="pathway">
    <text evidence="1">Lipid metabolism; fatty acid beta-oxidation.</text>
</comment>
<dbReference type="CDD" id="cd06558">
    <property type="entry name" value="crotonase-like"/>
    <property type="match status" value="1"/>
</dbReference>
<organism evidence="11 12">
    <name type="scientific">Niallia circulans</name>
    <name type="common">Bacillus circulans</name>
    <dbReference type="NCBI Taxonomy" id="1397"/>
    <lineage>
        <taxon>Bacteria</taxon>
        <taxon>Bacillati</taxon>
        <taxon>Bacillota</taxon>
        <taxon>Bacilli</taxon>
        <taxon>Bacillales</taxon>
        <taxon>Bacillaceae</taxon>
        <taxon>Niallia</taxon>
    </lineage>
</organism>
<dbReference type="OrthoDB" id="9771883at2"/>
<keyword evidence="4" id="KW-0442">Lipid degradation</keyword>
<evidence type="ECO:0000256" key="8">
    <source>
        <dbReference type="ARBA" id="ARBA00049556"/>
    </source>
</evidence>
<dbReference type="AlphaFoldDB" id="A0A0J1IK76"/>
<keyword evidence="3" id="KW-0276">Fatty acid metabolism</keyword>
<comment type="catalytic activity">
    <reaction evidence="8">
        <text>a (3S)-3-hydroxyacyl-CoA + NAD(+) = a 3-oxoacyl-CoA + NADH + H(+)</text>
        <dbReference type="Rhea" id="RHEA:22432"/>
        <dbReference type="ChEBI" id="CHEBI:15378"/>
        <dbReference type="ChEBI" id="CHEBI:57318"/>
        <dbReference type="ChEBI" id="CHEBI:57540"/>
        <dbReference type="ChEBI" id="CHEBI:57945"/>
        <dbReference type="ChEBI" id="CHEBI:90726"/>
        <dbReference type="EC" id="1.1.1.35"/>
    </reaction>
</comment>
<dbReference type="GO" id="GO:0003857">
    <property type="term" value="F:(3S)-3-hydroxyacyl-CoA dehydrogenase (NAD+) activity"/>
    <property type="evidence" value="ECO:0007669"/>
    <property type="project" value="UniProtKB-EC"/>
</dbReference>
<dbReference type="SUPFAM" id="SSF51735">
    <property type="entry name" value="NAD(P)-binding Rossmann-fold domains"/>
    <property type="match status" value="1"/>
</dbReference>
<evidence type="ECO:0000256" key="3">
    <source>
        <dbReference type="ARBA" id="ARBA00022832"/>
    </source>
</evidence>
<dbReference type="PANTHER" id="PTHR48075:SF7">
    <property type="entry name" value="3-HYDROXYACYL-COA DEHYDROGENASE-RELATED"/>
    <property type="match status" value="1"/>
</dbReference>
<evidence type="ECO:0000256" key="5">
    <source>
        <dbReference type="ARBA" id="ARBA00023002"/>
    </source>
</evidence>
<evidence type="ECO:0000256" key="7">
    <source>
        <dbReference type="ARBA" id="ARBA00023098"/>
    </source>
</evidence>
<proteinExistence type="inferred from homology"/>
<dbReference type="SUPFAM" id="SSF48179">
    <property type="entry name" value="6-phosphogluconate dehydrogenase C-terminal domain-like"/>
    <property type="match status" value="2"/>
</dbReference>
<protein>
    <submittedName>
        <fullName evidence="11">3-hydroxyacyl-CoA dehydrogenase</fullName>
    </submittedName>
</protein>
<evidence type="ECO:0000313" key="11">
    <source>
        <dbReference type="EMBL" id="KLV26337.1"/>
    </source>
</evidence>
<dbReference type="InterPro" id="IPR029045">
    <property type="entry name" value="ClpP/crotonase-like_dom_sf"/>
</dbReference>
<evidence type="ECO:0000256" key="1">
    <source>
        <dbReference type="ARBA" id="ARBA00005005"/>
    </source>
</evidence>
<reference evidence="11 12" key="1">
    <citation type="submission" date="2015-05" db="EMBL/GenBank/DDBJ databases">
        <title>Whole genome sequence and identification of bacterial endophytes from Costus igneus.</title>
        <authorList>
            <person name="Lee Y.P."/>
            <person name="Gan H.M."/>
            <person name="Eng W."/>
            <person name="Wheatley M.S."/>
            <person name="Caraballo A."/>
            <person name="Polter S."/>
            <person name="Savka M.A."/>
            <person name="Hudson A.O."/>
        </authorList>
    </citation>
    <scope>NUCLEOTIDE SEQUENCE [LARGE SCALE GENOMIC DNA]</scope>
    <source>
        <strain evidence="11 12">RIT379</strain>
    </source>
</reference>
<dbReference type="InterPro" id="IPR008927">
    <property type="entry name" value="6-PGluconate_DH-like_C_sf"/>
</dbReference>
<comment type="caution">
    <text evidence="11">The sequence shown here is derived from an EMBL/GenBank/DDBJ whole genome shotgun (WGS) entry which is preliminary data.</text>
</comment>
<feature type="domain" description="3-hydroxyacyl-CoA dehydrogenase NAD binding" evidence="10">
    <location>
        <begin position="8"/>
        <end position="204"/>
    </location>
</feature>
<evidence type="ECO:0000313" key="12">
    <source>
        <dbReference type="Proteomes" id="UP000036045"/>
    </source>
</evidence>
<dbReference type="Pfam" id="PF02737">
    <property type="entry name" value="3HCDH_N"/>
    <property type="match status" value="1"/>
</dbReference>
<dbReference type="Pfam" id="PF00378">
    <property type="entry name" value="ECH_1"/>
    <property type="match status" value="1"/>
</dbReference>
<dbReference type="InterPro" id="IPR001753">
    <property type="entry name" value="Enoyl-CoA_hydra/iso"/>
</dbReference>
<dbReference type="GO" id="GO:0006635">
    <property type="term" value="P:fatty acid beta-oxidation"/>
    <property type="evidence" value="ECO:0007669"/>
    <property type="project" value="UniProtKB-UniPathway"/>
</dbReference>
<keyword evidence="6" id="KW-0520">NAD</keyword>
<gene>
    <name evidence="11" type="ORF">ABW02_11675</name>
</gene>
<dbReference type="InterPro" id="IPR006176">
    <property type="entry name" value="3-OHacyl-CoA_DH_NAD-bd"/>
</dbReference>
<evidence type="ECO:0000259" key="10">
    <source>
        <dbReference type="Pfam" id="PF02737"/>
    </source>
</evidence>
<evidence type="ECO:0000256" key="2">
    <source>
        <dbReference type="ARBA" id="ARBA00009463"/>
    </source>
</evidence>
<dbReference type="SUPFAM" id="SSF52096">
    <property type="entry name" value="ClpP/crotonase"/>
    <property type="match status" value="1"/>
</dbReference>
<dbReference type="Proteomes" id="UP000036045">
    <property type="component" value="Unassembled WGS sequence"/>
</dbReference>
<keyword evidence="7" id="KW-0443">Lipid metabolism</keyword>
<feature type="domain" description="3-hydroxyacyl-CoA dehydrogenase C-terminal" evidence="9">
    <location>
        <begin position="208"/>
        <end position="307"/>
    </location>
</feature>
<name>A0A0J1IK76_NIACI</name>
<dbReference type="Gene3D" id="1.10.1040.50">
    <property type="match status" value="1"/>
</dbReference>
<dbReference type="PANTHER" id="PTHR48075">
    <property type="entry name" value="3-HYDROXYACYL-COA DEHYDROGENASE FAMILY PROTEIN"/>
    <property type="match status" value="1"/>
</dbReference>